<protein>
    <submittedName>
        <fullName evidence="10">Methylamine utilization protein</fullName>
    </submittedName>
</protein>
<dbReference type="InterPro" id="IPR009056">
    <property type="entry name" value="Cyt_c-like_dom"/>
</dbReference>
<keyword evidence="2 7" id="KW-0349">Heme</keyword>
<dbReference type="PROSITE" id="PS51257">
    <property type="entry name" value="PROKAR_LIPOPROTEIN"/>
    <property type="match status" value="1"/>
</dbReference>
<evidence type="ECO:0000256" key="4">
    <source>
        <dbReference type="ARBA" id="ARBA00022729"/>
    </source>
</evidence>
<evidence type="ECO:0000256" key="7">
    <source>
        <dbReference type="PROSITE-ProRule" id="PRU00433"/>
    </source>
</evidence>
<evidence type="ECO:0000259" key="9">
    <source>
        <dbReference type="PROSITE" id="PS51007"/>
    </source>
</evidence>
<reference evidence="10 11" key="1">
    <citation type="submission" date="2018-06" db="EMBL/GenBank/DDBJ databases">
        <title>Echinicola strongylocentroti sp. nov., isolated from a sea urchin Strongylocentrotus intermedius.</title>
        <authorList>
            <person name="Bae S.S."/>
        </authorList>
    </citation>
    <scope>NUCLEOTIDE SEQUENCE [LARGE SCALE GENOMIC DNA]</scope>
    <source>
        <strain evidence="10 11">MEBiC08714</strain>
    </source>
</reference>
<dbReference type="PANTHER" id="PTHR30600:SF10">
    <property type="entry name" value="BLL6722 PROTEIN"/>
    <property type="match status" value="1"/>
</dbReference>
<keyword evidence="4 8" id="KW-0732">Signal</keyword>
<dbReference type="Gene3D" id="1.20.1420.20">
    <property type="entry name" value="M75 peptidase, HXXE motif"/>
    <property type="match status" value="1"/>
</dbReference>
<dbReference type="InterPro" id="IPR051395">
    <property type="entry name" value="Cytochrome_c_Peroxidase/MauG"/>
</dbReference>
<evidence type="ECO:0000256" key="2">
    <source>
        <dbReference type="ARBA" id="ARBA00022617"/>
    </source>
</evidence>
<proteinExistence type="predicted"/>
<dbReference type="RefSeq" id="WP_112784026.1">
    <property type="nucleotide sequence ID" value="NZ_CP030041.1"/>
</dbReference>
<dbReference type="AlphaFoldDB" id="A0A2Z4IIA7"/>
<evidence type="ECO:0000256" key="5">
    <source>
        <dbReference type="ARBA" id="ARBA00023002"/>
    </source>
</evidence>
<feature type="chain" id="PRO_5016310384" evidence="8">
    <location>
        <begin position="29"/>
        <end position="611"/>
    </location>
</feature>
<dbReference type="Gene3D" id="1.10.760.10">
    <property type="entry name" value="Cytochrome c-like domain"/>
    <property type="match status" value="2"/>
</dbReference>
<keyword evidence="11" id="KW-1185">Reference proteome</keyword>
<dbReference type="InterPro" id="IPR038352">
    <property type="entry name" value="Imelysin_sf"/>
</dbReference>
<dbReference type="PANTHER" id="PTHR30600">
    <property type="entry name" value="CYTOCHROME C PEROXIDASE-RELATED"/>
    <property type="match status" value="1"/>
</dbReference>
<keyword evidence="6 7" id="KW-0408">Iron</keyword>
<dbReference type="Proteomes" id="UP000248688">
    <property type="component" value="Chromosome"/>
</dbReference>
<evidence type="ECO:0000256" key="8">
    <source>
        <dbReference type="SAM" id="SignalP"/>
    </source>
</evidence>
<dbReference type="InterPro" id="IPR036909">
    <property type="entry name" value="Cyt_c-like_dom_sf"/>
</dbReference>
<feature type="domain" description="Cytochrome c" evidence="9">
    <location>
        <begin position="305"/>
        <end position="433"/>
    </location>
</feature>
<evidence type="ECO:0000313" key="10">
    <source>
        <dbReference type="EMBL" id="AWW30645.1"/>
    </source>
</evidence>
<dbReference type="OrthoDB" id="9805202at2"/>
<name>A0A2Z4IIA7_9BACT</name>
<evidence type="ECO:0000256" key="1">
    <source>
        <dbReference type="ARBA" id="ARBA00004196"/>
    </source>
</evidence>
<keyword evidence="5" id="KW-0560">Oxidoreductase</keyword>
<dbReference type="GO" id="GO:0004130">
    <property type="term" value="F:cytochrome-c peroxidase activity"/>
    <property type="evidence" value="ECO:0007669"/>
    <property type="project" value="TreeGrafter"/>
</dbReference>
<comment type="subcellular location">
    <subcellularLocation>
        <location evidence="1">Cell envelope</location>
    </subcellularLocation>
</comment>
<dbReference type="EMBL" id="CP030041">
    <property type="protein sequence ID" value="AWW30645.1"/>
    <property type="molecule type" value="Genomic_DNA"/>
</dbReference>
<dbReference type="Pfam" id="PF03150">
    <property type="entry name" value="CCP_MauG"/>
    <property type="match status" value="1"/>
</dbReference>
<evidence type="ECO:0000256" key="6">
    <source>
        <dbReference type="ARBA" id="ARBA00023004"/>
    </source>
</evidence>
<gene>
    <name evidence="10" type="ORF">DN752_11200</name>
</gene>
<feature type="domain" description="Cytochrome c" evidence="9">
    <location>
        <begin position="452"/>
        <end position="594"/>
    </location>
</feature>
<dbReference type="KEGG" id="est:DN752_11200"/>
<dbReference type="GO" id="GO:0030313">
    <property type="term" value="C:cell envelope"/>
    <property type="evidence" value="ECO:0007669"/>
    <property type="project" value="UniProtKB-SubCell"/>
</dbReference>
<dbReference type="GO" id="GO:0020037">
    <property type="term" value="F:heme binding"/>
    <property type="evidence" value="ECO:0007669"/>
    <property type="project" value="InterPro"/>
</dbReference>
<dbReference type="GO" id="GO:0009055">
    <property type="term" value="F:electron transfer activity"/>
    <property type="evidence" value="ECO:0007669"/>
    <property type="project" value="InterPro"/>
</dbReference>
<evidence type="ECO:0000256" key="3">
    <source>
        <dbReference type="ARBA" id="ARBA00022723"/>
    </source>
</evidence>
<keyword evidence="3 7" id="KW-0479">Metal-binding</keyword>
<feature type="signal peptide" evidence="8">
    <location>
        <begin position="1"/>
        <end position="28"/>
    </location>
</feature>
<accession>A0A2Z4IIA7</accession>
<sequence length="611" mass="69222">MHNIYSKKAYGFISLLGFLAFFVSCGKATDSQQDHRPVDRLAEQYMFHLKKSFLYLDSIPDERDFRKVENYFLLARKHFKKAEPILAFMDSENYKFLNQPNITKVEEEDFTDIKIKSPKGFQVLEENIFADDPDWHLIGKTAKVTSKRIQLVHANSTFDFVKPYHVLWMFRDGIVRVALTGITGFDSPVLQNSLTEAQYVYSGLKTTMEAYEGHFNDKGLYQKTMKKLDAGIAALTGDFNSFDRYGFIKNHTQPMLGVWNEVVKDWAVNFPFDEAIRNNATSLFSDQTFNISYFSSENFGVLDQKKAALGKQLFNEKAFSRSGDMSCATCHLPEKQFTDGMKTSLGNTRNSPTLLYAALQKGFFYDNRSGSLEGQIVDVTTNEKEFHTDLEHLQKVTSRNEAYVEAFKDLYGDGTVAEGDIRNAIASYIRSLTPFDSKFDRNINGQEQTLTADEREGFNLFMGKAKCATCHFPPVFNGTVPVTFKESEMELIGVPASNDTINASIDEDLGRYHVYGTKERKFFFKTPTVRNAALTAPYMHNGVYETLEEVVDFYDRGGGVGIGIDLPNQTLPTDRLELTEAEKAALVAFIESLNDEVPSTQTAKDKRMAVK</sequence>
<evidence type="ECO:0000313" key="11">
    <source>
        <dbReference type="Proteomes" id="UP000248688"/>
    </source>
</evidence>
<dbReference type="SUPFAM" id="SSF46626">
    <property type="entry name" value="Cytochrome c"/>
    <property type="match status" value="2"/>
</dbReference>
<dbReference type="PROSITE" id="PS51007">
    <property type="entry name" value="CYTC"/>
    <property type="match status" value="2"/>
</dbReference>
<dbReference type="GO" id="GO:0046872">
    <property type="term" value="F:metal ion binding"/>
    <property type="evidence" value="ECO:0007669"/>
    <property type="project" value="UniProtKB-KW"/>
</dbReference>
<dbReference type="InterPro" id="IPR004852">
    <property type="entry name" value="Di-haem_cyt_c_peroxidsae"/>
</dbReference>
<organism evidence="10 11">
    <name type="scientific">Echinicola strongylocentroti</name>
    <dbReference type="NCBI Taxonomy" id="1795355"/>
    <lineage>
        <taxon>Bacteria</taxon>
        <taxon>Pseudomonadati</taxon>
        <taxon>Bacteroidota</taxon>
        <taxon>Cytophagia</taxon>
        <taxon>Cytophagales</taxon>
        <taxon>Cyclobacteriaceae</taxon>
        <taxon>Echinicola</taxon>
    </lineage>
</organism>